<dbReference type="GO" id="GO:0009279">
    <property type="term" value="C:cell outer membrane"/>
    <property type="evidence" value="ECO:0007669"/>
    <property type="project" value="UniProtKB-SubCell"/>
</dbReference>
<dbReference type="KEGG" id="ppn:Palpr_1413"/>
<evidence type="ECO:0000256" key="11">
    <source>
        <dbReference type="SAM" id="SignalP"/>
    </source>
</evidence>
<proteinExistence type="predicted"/>
<dbReference type="GO" id="GO:0006811">
    <property type="term" value="P:monoatomic ion transport"/>
    <property type="evidence" value="ECO:0007669"/>
    <property type="project" value="UniProtKB-KW"/>
</dbReference>
<keyword evidence="5 11" id="KW-0732">Signal</keyword>
<dbReference type="GO" id="GO:0015288">
    <property type="term" value="F:porin activity"/>
    <property type="evidence" value="ECO:0007669"/>
    <property type="project" value="UniProtKB-KW"/>
</dbReference>
<dbReference type="Gene3D" id="4.10.1080.10">
    <property type="entry name" value="TSP type-3 repeat"/>
    <property type="match status" value="1"/>
</dbReference>
<dbReference type="Gene3D" id="2.40.160.20">
    <property type="match status" value="1"/>
</dbReference>
<dbReference type="InterPro" id="IPR006665">
    <property type="entry name" value="OmpA-like"/>
</dbReference>
<protein>
    <submittedName>
        <fullName evidence="13">OmpA/MotB domain protein</fullName>
    </submittedName>
</protein>
<dbReference type="InterPro" id="IPR050330">
    <property type="entry name" value="Bact_OuterMem_StrucFunc"/>
</dbReference>
<keyword evidence="6" id="KW-0406">Ion transport</keyword>
<dbReference type="PANTHER" id="PTHR30329">
    <property type="entry name" value="STATOR ELEMENT OF FLAGELLAR MOTOR COMPLEX"/>
    <property type="match status" value="1"/>
</dbReference>
<dbReference type="CDD" id="cd07185">
    <property type="entry name" value="OmpA_C-like"/>
    <property type="match status" value="1"/>
</dbReference>
<dbReference type="Gene3D" id="3.30.1330.60">
    <property type="entry name" value="OmpA-like domain"/>
    <property type="match status" value="1"/>
</dbReference>
<dbReference type="InterPro" id="IPR036737">
    <property type="entry name" value="OmpA-like_sf"/>
</dbReference>
<evidence type="ECO:0000256" key="6">
    <source>
        <dbReference type="ARBA" id="ARBA00023065"/>
    </source>
</evidence>
<evidence type="ECO:0000313" key="14">
    <source>
        <dbReference type="Proteomes" id="UP000008718"/>
    </source>
</evidence>
<feature type="chain" id="PRO_5003187591" evidence="11">
    <location>
        <begin position="21"/>
        <end position="506"/>
    </location>
</feature>
<reference key="1">
    <citation type="submission" date="2010-11" db="EMBL/GenBank/DDBJ databases">
        <title>The complete genome of Paludibacter propionicigenes DSM 17365.</title>
        <authorList>
            <consortium name="US DOE Joint Genome Institute (JGI-PGF)"/>
            <person name="Lucas S."/>
            <person name="Copeland A."/>
            <person name="Lapidus A."/>
            <person name="Bruce D."/>
            <person name="Goodwin L."/>
            <person name="Pitluck S."/>
            <person name="Kyrpides N."/>
            <person name="Mavromatis K."/>
            <person name="Ivanova N."/>
            <person name="Munk A.C."/>
            <person name="Brettin T."/>
            <person name="Detter J.C."/>
            <person name="Han C."/>
            <person name="Tapia R."/>
            <person name="Land M."/>
            <person name="Hauser L."/>
            <person name="Markowitz V."/>
            <person name="Cheng J.-F."/>
            <person name="Hugenholtz P."/>
            <person name="Woyke T."/>
            <person name="Wu D."/>
            <person name="Gronow S."/>
            <person name="Wellnitz S."/>
            <person name="Brambilla E."/>
            <person name="Klenk H.-P."/>
            <person name="Eisen J.A."/>
        </authorList>
    </citation>
    <scope>NUCLEOTIDE SEQUENCE</scope>
    <source>
        <strain>WB4</strain>
    </source>
</reference>
<dbReference type="PANTHER" id="PTHR30329:SF21">
    <property type="entry name" value="LIPOPROTEIN YIAD-RELATED"/>
    <property type="match status" value="1"/>
</dbReference>
<dbReference type="SUPFAM" id="SSF103647">
    <property type="entry name" value="TSP type-3 repeat"/>
    <property type="match status" value="2"/>
</dbReference>
<evidence type="ECO:0000256" key="7">
    <source>
        <dbReference type="ARBA" id="ARBA00023114"/>
    </source>
</evidence>
<comment type="subcellular location">
    <subcellularLocation>
        <location evidence="1">Cell outer membrane</location>
        <topology evidence="1">Multi-pass membrane protein</topology>
    </subcellularLocation>
</comment>
<dbReference type="SUPFAM" id="SSF103088">
    <property type="entry name" value="OmpA-like"/>
    <property type="match status" value="1"/>
</dbReference>
<evidence type="ECO:0000313" key="13">
    <source>
        <dbReference type="EMBL" id="ADQ79559.1"/>
    </source>
</evidence>
<dbReference type="GO" id="GO:0005509">
    <property type="term" value="F:calcium ion binding"/>
    <property type="evidence" value="ECO:0007669"/>
    <property type="project" value="InterPro"/>
</dbReference>
<evidence type="ECO:0000256" key="10">
    <source>
        <dbReference type="PROSITE-ProRule" id="PRU00473"/>
    </source>
</evidence>
<dbReference type="InterPro" id="IPR003367">
    <property type="entry name" value="Thrombospondin_3-like_rpt"/>
</dbReference>
<dbReference type="GO" id="GO:0046930">
    <property type="term" value="C:pore complex"/>
    <property type="evidence" value="ECO:0007669"/>
    <property type="project" value="UniProtKB-KW"/>
</dbReference>
<dbReference type="InterPro" id="IPR011250">
    <property type="entry name" value="OMP/PagP_B-barrel"/>
</dbReference>
<dbReference type="SUPFAM" id="SSF56925">
    <property type="entry name" value="OMPA-like"/>
    <property type="match status" value="1"/>
</dbReference>
<keyword evidence="9" id="KW-0998">Cell outer membrane</keyword>
<dbReference type="Pfam" id="PF02412">
    <property type="entry name" value="TSP_3"/>
    <property type="match status" value="6"/>
</dbReference>
<evidence type="ECO:0000256" key="1">
    <source>
        <dbReference type="ARBA" id="ARBA00004571"/>
    </source>
</evidence>
<keyword evidence="2" id="KW-0813">Transport</keyword>
<keyword evidence="8 10" id="KW-0472">Membrane</keyword>
<keyword evidence="4" id="KW-0812">Transmembrane</keyword>
<keyword evidence="14" id="KW-1185">Reference proteome</keyword>
<dbReference type="Pfam" id="PF00691">
    <property type="entry name" value="OmpA"/>
    <property type="match status" value="1"/>
</dbReference>
<sequence length="506" mass="53503">MKKKSLLLVGLLSMVLFAGAQTDNNKVAIGLYFGKNEYKGDLGNGIFNFNKAFYGFGGVSFATYISPSFDLSLQGNYGNYGYFPTSNTLTNMLGSKYEGTLSLHYKFNNGYLLSKELKLSPFVEVGVGFASYSKNGQSVTDRINTGGSDVIVPLGVGLKYQFNDAFALQYKFVYNLTNKDDRDFVVSGSKDKFAEHSIGLIFSFGSPKDADGDGVSDKLDKCPNTPKGVEVDAFGCPIDTDGDGVADYLDKCPNTPAGAAVDANGCPLDSDGDGVPDYLDKCPNTPKGIKVDAAGCPLDSDGDGVPDSLDKCPNTPKGVKVNASGCPLDSDGDGVPDNIDKCPDTPKGVKVDTSGCPIDTDGDGVPDYLDKCPTVPGIAANKGCPEVKAETKKIFAQALQGIQFESGKDVIKKSSFAILNKVVKVMNDNPSYNLEINGHTDNQGAAAMNLTLSQKRADAVKAYLTKNGVDAGKLAAKGFGQTVPVADNATAAGRAKNRRVEFKVNF</sequence>
<dbReference type="GO" id="GO:0007155">
    <property type="term" value="P:cell adhesion"/>
    <property type="evidence" value="ECO:0007669"/>
    <property type="project" value="InterPro"/>
</dbReference>
<keyword evidence="3" id="KW-1134">Transmembrane beta strand</keyword>
<evidence type="ECO:0000256" key="9">
    <source>
        <dbReference type="ARBA" id="ARBA00023237"/>
    </source>
</evidence>
<dbReference type="AlphaFoldDB" id="E4T4B5"/>
<dbReference type="PROSITE" id="PS51123">
    <property type="entry name" value="OMPA_2"/>
    <property type="match status" value="1"/>
</dbReference>
<dbReference type="PRINTS" id="PR01021">
    <property type="entry name" value="OMPADOMAIN"/>
</dbReference>
<feature type="domain" description="OmpA-like" evidence="12">
    <location>
        <begin position="391"/>
        <end position="506"/>
    </location>
</feature>
<dbReference type="PRINTS" id="PR01023">
    <property type="entry name" value="NAFLGMOTY"/>
</dbReference>
<organism evidence="13 14">
    <name type="scientific">Paludibacter propionicigenes (strain DSM 17365 / JCM 13257 / WB4)</name>
    <dbReference type="NCBI Taxonomy" id="694427"/>
    <lineage>
        <taxon>Bacteria</taxon>
        <taxon>Pseudomonadati</taxon>
        <taxon>Bacteroidota</taxon>
        <taxon>Bacteroidia</taxon>
        <taxon>Bacteroidales</taxon>
        <taxon>Paludibacteraceae</taxon>
        <taxon>Paludibacter</taxon>
    </lineage>
</organism>
<evidence type="ECO:0000256" key="2">
    <source>
        <dbReference type="ARBA" id="ARBA00022448"/>
    </source>
</evidence>
<dbReference type="RefSeq" id="WP_013444928.1">
    <property type="nucleotide sequence ID" value="NC_014734.1"/>
</dbReference>
<dbReference type="eggNOG" id="COG2885">
    <property type="taxonomic scope" value="Bacteria"/>
</dbReference>
<evidence type="ECO:0000259" key="12">
    <source>
        <dbReference type="PROSITE" id="PS51123"/>
    </source>
</evidence>
<dbReference type="InterPro" id="IPR006664">
    <property type="entry name" value="OMP_bac"/>
</dbReference>
<accession>E4T4B5</accession>
<evidence type="ECO:0000256" key="5">
    <source>
        <dbReference type="ARBA" id="ARBA00022729"/>
    </source>
</evidence>
<gene>
    <name evidence="13" type="ordered locus">Palpr_1413</name>
</gene>
<dbReference type="InterPro" id="IPR028974">
    <property type="entry name" value="TSP_type-3_rpt"/>
</dbReference>
<feature type="signal peptide" evidence="11">
    <location>
        <begin position="1"/>
        <end position="20"/>
    </location>
</feature>
<reference evidence="13 14" key="2">
    <citation type="journal article" date="2011" name="Stand. Genomic Sci.">
        <title>Complete genome sequence of Paludibacter propionicigenes type strain (WB4).</title>
        <authorList>
            <person name="Gronow S."/>
            <person name="Munk C."/>
            <person name="Lapidus A."/>
            <person name="Nolan M."/>
            <person name="Lucas S."/>
            <person name="Hammon N."/>
            <person name="Deshpande S."/>
            <person name="Cheng J.F."/>
            <person name="Tapia R."/>
            <person name="Han C."/>
            <person name="Goodwin L."/>
            <person name="Pitluck S."/>
            <person name="Liolios K."/>
            <person name="Ivanova N."/>
            <person name="Mavromatis K."/>
            <person name="Mikhailova N."/>
            <person name="Pati A."/>
            <person name="Chen A."/>
            <person name="Palaniappan K."/>
            <person name="Land M."/>
            <person name="Hauser L."/>
            <person name="Chang Y.J."/>
            <person name="Jeffries C.D."/>
            <person name="Brambilla E."/>
            <person name="Rohde M."/>
            <person name="Goker M."/>
            <person name="Detter J.C."/>
            <person name="Woyke T."/>
            <person name="Bristow J."/>
            <person name="Eisen J.A."/>
            <person name="Markowitz V."/>
            <person name="Hugenholtz P."/>
            <person name="Kyrpides N.C."/>
            <person name="Klenk H.P."/>
        </authorList>
    </citation>
    <scope>NUCLEOTIDE SEQUENCE [LARGE SCALE GENOMIC DNA]</scope>
    <source>
        <strain evidence="14">DSM 17365 / JCM 13257 / WB4</strain>
    </source>
</reference>
<name>E4T4B5_PALPW</name>
<dbReference type="EMBL" id="CP002345">
    <property type="protein sequence ID" value="ADQ79559.1"/>
    <property type="molecule type" value="Genomic_DNA"/>
</dbReference>
<evidence type="ECO:0000256" key="4">
    <source>
        <dbReference type="ARBA" id="ARBA00022692"/>
    </source>
</evidence>
<evidence type="ECO:0000256" key="8">
    <source>
        <dbReference type="ARBA" id="ARBA00023136"/>
    </source>
</evidence>
<dbReference type="Proteomes" id="UP000008718">
    <property type="component" value="Chromosome"/>
</dbReference>
<dbReference type="HOGENOM" id="CLU_519507_0_0_10"/>
<evidence type="ECO:0000256" key="3">
    <source>
        <dbReference type="ARBA" id="ARBA00022452"/>
    </source>
</evidence>
<keyword evidence="7" id="KW-0626">Porin</keyword>
<dbReference type="STRING" id="694427.Palpr_1413"/>